<name>A0ABV6Z641_UNCC1</name>
<organism evidence="2 3">
    <name type="scientific">candidate division CSSED10-310 bacterium</name>
    <dbReference type="NCBI Taxonomy" id="2855610"/>
    <lineage>
        <taxon>Bacteria</taxon>
        <taxon>Bacteria division CSSED10-310</taxon>
    </lineage>
</organism>
<dbReference type="InterPro" id="IPR036197">
    <property type="entry name" value="NarG-like_sf"/>
</dbReference>
<protein>
    <recommendedName>
        <fullName evidence="4">NarG-like domain-containing protein</fullName>
    </recommendedName>
</protein>
<evidence type="ECO:0000256" key="1">
    <source>
        <dbReference type="SAM" id="Phobius"/>
    </source>
</evidence>
<comment type="caution">
    <text evidence="2">The sequence shown here is derived from an EMBL/GenBank/DDBJ whole genome shotgun (WGS) entry which is preliminary data.</text>
</comment>
<feature type="transmembrane region" description="Helical" evidence="1">
    <location>
        <begin position="68"/>
        <end position="88"/>
    </location>
</feature>
<sequence length="143" mass="16638">MYDFLTGPFVWVTFFLFFGGSIYKIVTMLQLAKREKVIYPFMEFKYSFRSIIHWIVPFASRNMRLRPVMTVVTFAFHLSLLIAPLFLIAHNVLWQKAWGFSLWTISELTADIMTIIVICGCLFFLLRRILAVTTLKPASSRAA</sequence>
<gene>
    <name evidence="2" type="ORF">ACFL27_27210</name>
</gene>
<feature type="transmembrane region" description="Helical" evidence="1">
    <location>
        <begin position="6"/>
        <end position="26"/>
    </location>
</feature>
<feature type="transmembrane region" description="Helical" evidence="1">
    <location>
        <begin position="108"/>
        <end position="126"/>
    </location>
</feature>
<accession>A0ABV6Z641</accession>
<keyword evidence="1" id="KW-0812">Transmembrane</keyword>
<keyword evidence="1" id="KW-1133">Transmembrane helix</keyword>
<evidence type="ECO:0000313" key="2">
    <source>
        <dbReference type="EMBL" id="MFC1853890.1"/>
    </source>
</evidence>
<proteinExistence type="predicted"/>
<dbReference type="SUPFAM" id="SSF103501">
    <property type="entry name" value="Respiratory nitrate reductase 1 gamma chain"/>
    <property type="match status" value="1"/>
</dbReference>
<evidence type="ECO:0000313" key="3">
    <source>
        <dbReference type="Proteomes" id="UP001594351"/>
    </source>
</evidence>
<dbReference type="EMBL" id="JBHPBY010000636">
    <property type="protein sequence ID" value="MFC1853890.1"/>
    <property type="molecule type" value="Genomic_DNA"/>
</dbReference>
<reference evidence="2 3" key="1">
    <citation type="submission" date="2024-09" db="EMBL/GenBank/DDBJ databases">
        <title>Laminarin stimulates single cell rates of sulfate reduction while oxygen inhibits transcriptomic activity in coastal marine sediment.</title>
        <authorList>
            <person name="Lindsay M."/>
            <person name="Orcutt B."/>
            <person name="Emerson D."/>
            <person name="Stepanauskas R."/>
            <person name="D'Angelo T."/>
        </authorList>
    </citation>
    <scope>NUCLEOTIDE SEQUENCE [LARGE SCALE GENOMIC DNA]</scope>
    <source>
        <strain evidence="2">SAG AM-311-K15</strain>
    </source>
</reference>
<keyword evidence="3" id="KW-1185">Reference proteome</keyword>
<evidence type="ECO:0008006" key="4">
    <source>
        <dbReference type="Google" id="ProtNLM"/>
    </source>
</evidence>
<dbReference type="Proteomes" id="UP001594351">
    <property type="component" value="Unassembled WGS sequence"/>
</dbReference>
<keyword evidence="1" id="KW-0472">Membrane</keyword>